<accession>A0A0L7QRC4</accession>
<feature type="domain" description="IQCH-like ATP-grasp" evidence="1">
    <location>
        <begin position="5"/>
        <end position="188"/>
    </location>
</feature>
<dbReference type="EMBL" id="KQ414784">
    <property type="protein sequence ID" value="KOC61051.1"/>
    <property type="molecule type" value="Genomic_DNA"/>
</dbReference>
<evidence type="ECO:0000259" key="1">
    <source>
        <dbReference type="Pfam" id="PF24923"/>
    </source>
</evidence>
<dbReference type="STRING" id="597456.A0A0L7QRC4"/>
<organism evidence="2 3">
    <name type="scientific">Habropoda laboriosa</name>
    <dbReference type="NCBI Taxonomy" id="597456"/>
    <lineage>
        <taxon>Eukaryota</taxon>
        <taxon>Metazoa</taxon>
        <taxon>Ecdysozoa</taxon>
        <taxon>Arthropoda</taxon>
        <taxon>Hexapoda</taxon>
        <taxon>Insecta</taxon>
        <taxon>Pterygota</taxon>
        <taxon>Neoptera</taxon>
        <taxon>Endopterygota</taxon>
        <taxon>Hymenoptera</taxon>
        <taxon>Apocrita</taxon>
        <taxon>Aculeata</taxon>
        <taxon>Apoidea</taxon>
        <taxon>Anthophila</taxon>
        <taxon>Apidae</taxon>
        <taxon>Habropoda</taxon>
    </lineage>
</organism>
<dbReference type="Pfam" id="PF24923">
    <property type="entry name" value="ATP-grasp_IQCH"/>
    <property type="match status" value="1"/>
</dbReference>
<name>A0A0L7QRC4_9HYME</name>
<protein>
    <submittedName>
        <fullName evidence="2">IQ domain-containing protein H</fullName>
    </submittedName>
</protein>
<sequence>MPVLRREREKYGDLWKEDSSLREEFYERLKEHLPRVVCNVTRLSKIYNCWKEFYAHLQKFGCLLQAVPVAKSSKTIVVCLLVPGKKTKEPPRWLGTADKINLESRFSTSIYLLPQSSLEISMIEPTVNRFATSMQENGYFGYLSVECYCYVQKTEEKLIVLMLNIYPYYSYTQSYVDWMKFAIGGLYNHQKNQFLSDIAAVSEYERRKSSFIFMEKIPEWNETTERYAVAISQLHHTTFSAYRWTNLKNLFEKCGISFDRKKRQGSSIILHDAEIRNFGLMVAVSASMTTTLSMIHNNLTKLHETLTIKSKKKPETNLPALAEFFLKLSLDYQNLAVNKCSPNF</sequence>
<dbReference type="Proteomes" id="UP000053825">
    <property type="component" value="Unassembled WGS sequence"/>
</dbReference>
<dbReference type="PANTHER" id="PTHR14465:SF0">
    <property type="entry name" value="IQ DOMAIN-CONTAINING PROTEIN H"/>
    <property type="match status" value="1"/>
</dbReference>
<evidence type="ECO:0000313" key="3">
    <source>
        <dbReference type="Proteomes" id="UP000053825"/>
    </source>
</evidence>
<proteinExistence type="predicted"/>
<dbReference type="PANTHER" id="PTHR14465">
    <property type="entry name" value="IQ DOMAIN-CONTAINING PROTEIN H"/>
    <property type="match status" value="1"/>
</dbReference>
<dbReference type="AlphaFoldDB" id="A0A0L7QRC4"/>
<reference evidence="2 3" key="1">
    <citation type="submission" date="2015-07" db="EMBL/GenBank/DDBJ databases">
        <title>The genome of Habropoda laboriosa.</title>
        <authorList>
            <person name="Pan H."/>
            <person name="Kapheim K."/>
        </authorList>
    </citation>
    <scope>NUCLEOTIDE SEQUENCE [LARGE SCALE GENOMIC DNA]</scope>
    <source>
        <strain evidence="2">0110345459</strain>
    </source>
</reference>
<dbReference type="OrthoDB" id="2117703at2759"/>
<dbReference type="InterPro" id="IPR038752">
    <property type="entry name" value="IQCH"/>
</dbReference>
<evidence type="ECO:0000313" key="2">
    <source>
        <dbReference type="EMBL" id="KOC61051.1"/>
    </source>
</evidence>
<gene>
    <name evidence="2" type="ORF">WH47_04316</name>
</gene>
<dbReference type="InterPro" id="IPR056855">
    <property type="entry name" value="ATP-grasp_IQCH"/>
</dbReference>
<keyword evidence="3" id="KW-1185">Reference proteome</keyword>